<dbReference type="Proteomes" id="UP000053958">
    <property type="component" value="Unassembled WGS sequence"/>
</dbReference>
<feature type="compositionally biased region" description="Polar residues" evidence="5">
    <location>
        <begin position="592"/>
        <end position="610"/>
    </location>
</feature>
<feature type="compositionally biased region" description="Acidic residues" evidence="5">
    <location>
        <begin position="82"/>
        <end position="97"/>
    </location>
</feature>
<feature type="region of interest" description="Disordered" evidence="5">
    <location>
        <begin position="527"/>
        <end position="573"/>
    </location>
</feature>
<feature type="region of interest" description="Disordered" evidence="5">
    <location>
        <begin position="979"/>
        <end position="1030"/>
    </location>
</feature>
<feature type="compositionally biased region" description="Polar residues" evidence="5">
    <location>
        <begin position="13"/>
        <end position="22"/>
    </location>
</feature>
<evidence type="ECO:0000259" key="7">
    <source>
        <dbReference type="Pfam" id="PF14197"/>
    </source>
</evidence>
<dbReference type="PANTHER" id="PTHR19336:SF9">
    <property type="entry name" value="SPINDLE POLE BODY PROTEIN PPC89"/>
    <property type="match status" value="1"/>
</dbReference>
<evidence type="ECO:0008006" key="10">
    <source>
        <dbReference type="Google" id="ProtNLM"/>
    </source>
</evidence>
<evidence type="ECO:0000256" key="3">
    <source>
        <dbReference type="ARBA" id="ARBA00023212"/>
    </source>
</evidence>
<feature type="compositionally biased region" description="Basic and acidic residues" evidence="5">
    <location>
        <begin position="613"/>
        <end position="622"/>
    </location>
</feature>
<organism evidence="8 9">
    <name type="scientific">Rasamsonia emersonii (strain ATCC 16479 / CBS 393.64 / IMI 116815)</name>
    <dbReference type="NCBI Taxonomy" id="1408163"/>
    <lineage>
        <taxon>Eukaryota</taxon>
        <taxon>Fungi</taxon>
        <taxon>Dikarya</taxon>
        <taxon>Ascomycota</taxon>
        <taxon>Pezizomycotina</taxon>
        <taxon>Eurotiomycetes</taxon>
        <taxon>Eurotiomycetidae</taxon>
        <taxon>Eurotiales</taxon>
        <taxon>Trichocomaceae</taxon>
        <taxon>Rasamsonia</taxon>
    </lineage>
</organism>
<feature type="domain" description="PPC89 centrosome localisation" evidence="7">
    <location>
        <begin position="429"/>
        <end position="495"/>
    </location>
</feature>
<dbReference type="InterPro" id="IPR051756">
    <property type="entry name" value="Centrosomal_MT-associated"/>
</dbReference>
<evidence type="ECO:0000259" key="6">
    <source>
        <dbReference type="Pfam" id="PF06657"/>
    </source>
</evidence>
<evidence type="ECO:0000256" key="4">
    <source>
        <dbReference type="SAM" id="Coils"/>
    </source>
</evidence>
<feature type="compositionally biased region" description="Basic and acidic residues" evidence="5">
    <location>
        <begin position="196"/>
        <end position="205"/>
    </location>
</feature>
<protein>
    <recommendedName>
        <fullName evidence="10">Cep57 centrosome microtubule-binding domain-containing protein</fullName>
    </recommendedName>
</protein>
<keyword evidence="9" id="KW-1185">Reference proteome</keyword>
<evidence type="ECO:0000256" key="5">
    <source>
        <dbReference type="SAM" id="MobiDB-lite"/>
    </source>
</evidence>
<reference evidence="8 9" key="1">
    <citation type="submission" date="2015-04" db="EMBL/GenBank/DDBJ databases">
        <authorList>
            <person name="Heijne W.H."/>
            <person name="Fedorova N.D."/>
            <person name="Nierman W.C."/>
            <person name="Vollebregt A.W."/>
            <person name="Zhao Z."/>
            <person name="Wu L."/>
            <person name="Kumar M."/>
            <person name="Stam H."/>
            <person name="van den Berg M.A."/>
            <person name="Pel H.J."/>
        </authorList>
    </citation>
    <scope>NUCLEOTIDE SEQUENCE [LARGE SCALE GENOMIC DNA]</scope>
    <source>
        <strain evidence="8 9">CBS 393.64</strain>
    </source>
</reference>
<comment type="subcellular location">
    <subcellularLocation>
        <location evidence="1">Cytoplasm</location>
        <location evidence="1">Cytoskeleton</location>
        <location evidence="1">Microtubule organizing center</location>
    </subcellularLocation>
</comment>
<feature type="region of interest" description="Disordered" evidence="5">
    <location>
        <begin position="393"/>
        <end position="420"/>
    </location>
</feature>
<keyword evidence="4" id="KW-0175">Coiled coil</keyword>
<feature type="region of interest" description="Disordered" evidence="5">
    <location>
        <begin position="836"/>
        <end position="877"/>
    </location>
</feature>
<keyword evidence="3" id="KW-0206">Cytoskeleton</keyword>
<feature type="compositionally biased region" description="Basic and acidic residues" evidence="5">
    <location>
        <begin position="544"/>
        <end position="560"/>
    </location>
</feature>
<dbReference type="GO" id="GO:0008017">
    <property type="term" value="F:microtubule binding"/>
    <property type="evidence" value="ECO:0007669"/>
    <property type="project" value="InterPro"/>
</dbReference>
<feature type="region of interest" description="Disordered" evidence="5">
    <location>
        <begin position="1"/>
        <end position="205"/>
    </location>
</feature>
<feature type="compositionally biased region" description="Polar residues" evidence="5">
    <location>
        <begin position="116"/>
        <end position="130"/>
    </location>
</feature>
<feature type="compositionally biased region" description="Basic and acidic residues" evidence="5">
    <location>
        <begin position="718"/>
        <end position="733"/>
    </location>
</feature>
<evidence type="ECO:0000256" key="1">
    <source>
        <dbReference type="ARBA" id="ARBA00004267"/>
    </source>
</evidence>
<feature type="domain" description="Cep57 centrosome microtubule-binding" evidence="6">
    <location>
        <begin position="872"/>
        <end position="948"/>
    </location>
</feature>
<evidence type="ECO:0000256" key="2">
    <source>
        <dbReference type="ARBA" id="ARBA00022490"/>
    </source>
</evidence>
<evidence type="ECO:0000313" key="9">
    <source>
        <dbReference type="Proteomes" id="UP000053958"/>
    </source>
</evidence>
<feature type="region of interest" description="Disordered" evidence="5">
    <location>
        <begin position="691"/>
        <end position="784"/>
    </location>
</feature>
<feature type="coiled-coil region" evidence="4">
    <location>
        <begin position="888"/>
        <end position="941"/>
    </location>
</feature>
<comment type="caution">
    <text evidence="8">The sequence shown here is derived from an EMBL/GenBank/DDBJ whole genome shotgun (WGS) entry which is preliminary data.</text>
</comment>
<feature type="region of interest" description="Disordered" evidence="5">
    <location>
        <begin position="314"/>
        <end position="339"/>
    </location>
</feature>
<dbReference type="PANTHER" id="PTHR19336">
    <property type="entry name" value="UNCHARACTERIZED DUF1167"/>
    <property type="match status" value="1"/>
</dbReference>
<gene>
    <name evidence="8" type="ORF">T310_3122</name>
</gene>
<dbReference type="AlphaFoldDB" id="A0A0F4YWZ4"/>
<dbReference type="EMBL" id="LASV01000122">
    <property type="protein sequence ID" value="KKA22827.1"/>
    <property type="molecule type" value="Genomic_DNA"/>
</dbReference>
<accession>A0A0F4YWZ4</accession>
<dbReference type="GO" id="GO:0005815">
    <property type="term" value="C:microtubule organizing center"/>
    <property type="evidence" value="ECO:0007669"/>
    <property type="project" value="UniProtKB-SubCell"/>
</dbReference>
<dbReference type="STRING" id="1408163.A0A0F4YWZ4"/>
<sequence>MAREYNTRHETTHTSIGDSSLSDFDPEHEALVSTRQLDNSDKVSDQQGSVQGSSRKNRTSPRQEPDYAINTSAIERAFPEFSDVESEEEEEEDDDISIEVGRGSKKPENRLDDSRNSMMSIENSVRSSSPAVRVDYPPSSHTPPKSALRSSSKRVNSSDNLRKDAQIRRASQAQKENVDPQPSKSKNSTVSGTRSTEQRRTLSEMHAKVRETYEGSYISDERPQNISVNARTTRFGYRDVSAQVAAAVDQASREALLKEGRRGKLAANSRNVPANGTYTTNTFPDTTAHHSFLLPDLPNLSELVSGVYEDGTPVFPRQSKSRTTRFVSPSGGAADLSQTQDHLPVDSVPIPEDEKALFVSLKLLQDKVADLEFAKSEAERKLDAVRQENALLKAEKSRRQKEQYDRLKTGDEEDQGRSSRRLLQEKNRLEAANLALQNSLDIAERKIQVHETTLKNLSRERDSAVSQLGVAYLNAQDYKKENEALRRENAELRAQLAKLTSLSQKLGGYEGDTRDSTNQKHWEADAMAADNNDDSQIHTQRSVESTRRGREQSRNQDRGSRAAPPEARISSQIEKEISKIEKERQDEELFSLNLSQPTRASTHLKSSQSPGHAKTESAESKKQPNTGKQRVKRVIVEETNTSEPLDVNLDNLTEDARNQASADQDVTFLSFIDAREIAQLRKTLEEERAARKQRQSLSKEVAANASVGPRRQSGQVSEHSRKPSLKETKEKVPRPSSAIGETTATGKIDLDGQDDQAASERRRRHSDNSIPTHSRRRRPTAEMTSAFILPDITLRYADSEAHPTAKLSESAQKVLNSVARHDGKNCTVCKRLLPNGASHDHEHGDNRKTITIPKPVPVSQRMPEPSAYNEEPTMRPSQPPALALATVLKSLEDELAHLKMQLATYQSAYTKHDASLSKRQRKSLSKRIEKLLKEVDTKADQIYALYDVLEGQKQDGHEMTEHEVEVTLQSIGIDINAGRTADLTGATDESTRKKSEAPDDTEDVDDELPWEGFESTVEVTGRSVESGRND</sequence>
<feature type="region of interest" description="Disordered" evidence="5">
    <location>
        <begin position="591"/>
        <end position="639"/>
    </location>
</feature>
<feature type="compositionally biased region" description="Basic and acidic residues" evidence="5">
    <location>
        <begin position="393"/>
        <end position="410"/>
    </location>
</feature>
<proteinExistence type="predicted"/>
<feature type="compositionally biased region" description="Polar residues" evidence="5">
    <location>
        <begin position="169"/>
        <end position="195"/>
    </location>
</feature>
<dbReference type="InterPro" id="IPR024957">
    <property type="entry name" value="Cep57_MT-bd_dom"/>
</dbReference>
<feature type="compositionally biased region" description="Polar residues" evidence="5">
    <location>
        <begin position="148"/>
        <end position="159"/>
    </location>
</feature>
<feature type="compositionally biased region" description="Low complexity" evidence="5">
    <location>
        <begin position="45"/>
        <end position="54"/>
    </location>
</feature>
<feature type="compositionally biased region" description="Acidic residues" evidence="5">
    <location>
        <begin position="998"/>
        <end position="1009"/>
    </location>
</feature>
<evidence type="ECO:0000313" key="8">
    <source>
        <dbReference type="EMBL" id="KKA22827.1"/>
    </source>
</evidence>
<dbReference type="Pfam" id="PF14197">
    <property type="entry name" value="Cep57_CLD_2"/>
    <property type="match status" value="1"/>
</dbReference>
<dbReference type="InterPro" id="IPR025925">
    <property type="entry name" value="PPC89_CLD"/>
</dbReference>
<dbReference type="Pfam" id="PF06657">
    <property type="entry name" value="Cep57_MT_bd"/>
    <property type="match status" value="1"/>
</dbReference>
<dbReference type="RefSeq" id="XP_013329439.1">
    <property type="nucleotide sequence ID" value="XM_013473985.1"/>
</dbReference>
<keyword evidence="2" id="KW-0963">Cytoplasm</keyword>
<feature type="compositionally biased region" description="Basic and acidic residues" evidence="5">
    <location>
        <begin position="838"/>
        <end position="848"/>
    </location>
</feature>
<feature type="compositionally biased region" description="Basic and acidic residues" evidence="5">
    <location>
        <begin position="1"/>
        <end position="12"/>
    </location>
</feature>
<dbReference type="GeneID" id="25315472"/>
<dbReference type="OrthoDB" id="76453at2759"/>
<name>A0A0F4YWZ4_RASE3</name>
<feature type="compositionally biased region" description="Basic and acidic residues" evidence="5">
    <location>
        <begin position="105"/>
        <end position="115"/>
    </location>
</feature>